<evidence type="ECO:0000313" key="1">
    <source>
        <dbReference type="EMBL" id="KAK0996739.1"/>
    </source>
</evidence>
<gene>
    <name evidence="1" type="ORF">LTR91_006951</name>
</gene>
<dbReference type="Proteomes" id="UP001175353">
    <property type="component" value="Unassembled WGS sequence"/>
</dbReference>
<evidence type="ECO:0000313" key="2">
    <source>
        <dbReference type="Proteomes" id="UP001175353"/>
    </source>
</evidence>
<keyword evidence="2" id="KW-1185">Reference proteome</keyword>
<organism evidence="1 2">
    <name type="scientific">Friedmanniomyces endolithicus</name>
    <dbReference type="NCBI Taxonomy" id="329885"/>
    <lineage>
        <taxon>Eukaryota</taxon>
        <taxon>Fungi</taxon>
        <taxon>Dikarya</taxon>
        <taxon>Ascomycota</taxon>
        <taxon>Pezizomycotina</taxon>
        <taxon>Dothideomycetes</taxon>
        <taxon>Dothideomycetidae</taxon>
        <taxon>Mycosphaerellales</taxon>
        <taxon>Teratosphaeriaceae</taxon>
        <taxon>Friedmanniomyces</taxon>
    </lineage>
</organism>
<evidence type="ECO:0008006" key="3">
    <source>
        <dbReference type="Google" id="ProtNLM"/>
    </source>
</evidence>
<proteinExistence type="predicted"/>
<name>A0AAN6KQ74_9PEZI</name>
<accession>A0AAN6KQ74</accession>
<comment type="caution">
    <text evidence="1">The sequence shown here is derived from an EMBL/GenBank/DDBJ whole genome shotgun (WGS) entry which is preliminary data.</text>
</comment>
<dbReference type="Gene3D" id="3.50.4.10">
    <property type="entry name" value="Hepatocyte Growth Factor"/>
    <property type="match status" value="1"/>
</dbReference>
<reference evidence="1" key="1">
    <citation type="submission" date="2023-06" db="EMBL/GenBank/DDBJ databases">
        <title>Black Yeasts Isolated from many extreme environments.</title>
        <authorList>
            <person name="Coleine C."/>
            <person name="Stajich J.E."/>
            <person name="Selbmann L."/>
        </authorList>
    </citation>
    <scope>NUCLEOTIDE SEQUENCE</scope>
    <source>
        <strain evidence="1">CCFEE 5200</strain>
    </source>
</reference>
<dbReference type="EMBL" id="JAUJLE010000048">
    <property type="protein sequence ID" value="KAK0996739.1"/>
    <property type="molecule type" value="Genomic_DNA"/>
</dbReference>
<sequence>MQVTDVNGVAYRIVCGSDSSSGSFATQSYGGGNYTQCETYCDSTANCGAWTWAPGATVGGTCFLKPGQQTPTTPVAANAAQDIGVIKFDGRHAYSFLLWDDEHEYDRLVICCIVLSSYEHESLEFCRHVQHQLRDIKHAIVKPGHVKPGHVKPGHVELIDTKPIHAKPFDFDRISNTSRNQLERSILGYHIKLRFVQHTHGHVISND</sequence>
<protein>
    <recommendedName>
        <fullName evidence="3">Apple domain-containing protein</fullName>
    </recommendedName>
</protein>
<dbReference type="AlphaFoldDB" id="A0AAN6KQ74"/>